<reference evidence="1 2" key="2">
    <citation type="journal article" date="2018" name="Plant J.">
        <title>The Physcomitrella patens chromosome-scale assembly reveals moss genome structure and evolution.</title>
        <authorList>
            <person name="Lang D."/>
            <person name="Ullrich K.K."/>
            <person name="Murat F."/>
            <person name="Fuchs J."/>
            <person name="Jenkins J."/>
            <person name="Haas F.B."/>
            <person name="Piednoel M."/>
            <person name="Gundlach H."/>
            <person name="Van Bel M."/>
            <person name="Meyberg R."/>
            <person name="Vives C."/>
            <person name="Morata J."/>
            <person name="Symeonidi A."/>
            <person name="Hiss M."/>
            <person name="Muchero W."/>
            <person name="Kamisugi Y."/>
            <person name="Saleh O."/>
            <person name="Blanc G."/>
            <person name="Decker E.L."/>
            <person name="van Gessel N."/>
            <person name="Grimwood J."/>
            <person name="Hayes R.D."/>
            <person name="Graham S.W."/>
            <person name="Gunter L.E."/>
            <person name="McDaniel S.F."/>
            <person name="Hoernstein S.N.W."/>
            <person name="Larsson A."/>
            <person name="Li F.W."/>
            <person name="Perroud P.F."/>
            <person name="Phillips J."/>
            <person name="Ranjan P."/>
            <person name="Rokshar D.S."/>
            <person name="Rothfels C.J."/>
            <person name="Schneider L."/>
            <person name="Shu S."/>
            <person name="Stevenson D.W."/>
            <person name="Thummler F."/>
            <person name="Tillich M."/>
            <person name="Villarreal Aguilar J.C."/>
            <person name="Widiez T."/>
            <person name="Wong G.K."/>
            <person name="Wymore A."/>
            <person name="Zhang Y."/>
            <person name="Zimmer A.D."/>
            <person name="Quatrano R.S."/>
            <person name="Mayer K.F.X."/>
            <person name="Goodstein D."/>
            <person name="Casacuberta J.M."/>
            <person name="Vandepoele K."/>
            <person name="Reski R."/>
            <person name="Cuming A.C."/>
            <person name="Tuskan G.A."/>
            <person name="Maumus F."/>
            <person name="Salse J."/>
            <person name="Schmutz J."/>
            <person name="Rensing S.A."/>
        </authorList>
    </citation>
    <scope>NUCLEOTIDE SEQUENCE [LARGE SCALE GENOMIC DNA]</scope>
    <source>
        <strain evidence="1 2">cv. Gransden 2004</strain>
    </source>
</reference>
<evidence type="ECO:0000313" key="1">
    <source>
        <dbReference type="EnsemblPlants" id="PAC:32973238.CDS.1"/>
    </source>
</evidence>
<sequence>MIVAKSKKLEILYMTKKGKDIISIIKCEANSKLLYKRFGYMSKK</sequence>
<dbReference type="Gramene" id="Pp3c12_12450V3.2">
    <property type="protein sequence ID" value="PAC:32973238.CDS.1"/>
    <property type="gene ID" value="Pp3c12_12450"/>
</dbReference>
<accession>A0A7I4EXB3</accession>
<keyword evidence="2" id="KW-1185">Reference proteome</keyword>
<organism evidence="1 2">
    <name type="scientific">Physcomitrium patens</name>
    <name type="common">Spreading-leaved earth moss</name>
    <name type="synonym">Physcomitrella patens</name>
    <dbReference type="NCBI Taxonomy" id="3218"/>
    <lineage>
        <taxon>Eukaryota</taxon>
        <taxon>Viridiplantae</taxon>
        <taxon>Streptophyta</taxon>
        <taxon>Embryophyta</taxon>
        <taxon>Bryophyta</taxon>
        <taxon>Bryophytina</taxon>
        <taxon>Bryopsida</taxon>
        <taxon>Funariidae</taxon>
        <taxon>Funariales</taxon>
        <taxon>Funariaceae</taxon>
        <taxon>Physcomitrium</taxon>
    </lineage>
</organism>
<protein>
    <submittedName>
        <fullName evidence="1">Uncharacterized protein</fullName>
    </submittedName>
</protein>
<reference evidence="1" key="3">
    <citation type="submission" date="2020-12" db="UniProtKB">
        <authorList>
            <consortium name="EnsemblPlants"/>
        </authorList>
    </citation>
    <scope>IDENTIFICATION</scope>
</reference>
<dbReference type="EnsemblPlants" id="Pp3c12_12450V3.2">
    <property type="protein sequence ID" value="PAC:32973238.CDS.1"/>
    <property type="gene ID" value="Pp3c12_12450"/>
</dbReference>
<dbReference type="EMBL" id="ABEU02000012">
    <property type="status" value="NOT_ANNOTATED_CDS"/>
    <property type="molecule type" value="Genomic_DNA"/>
</dbReference>
<dbReference type="AlphaFoldDB" id="A0A7I4EXB3"/>
<name>A0A7I4EXB3_PHYPA</name>
<proteinExistence type="predicted"/>
<reference evidence="1 2" key="1">
    <citation type="journal article" date="2008" name="Science">
        <title>The Physcomitrella genome reveals evolutionary insights into the conquest of land by plants.</title>
        <authorList>
            <person name="Rensing S."/>
            <person name="Lang D."/>
            <person name="Zimmer A."/>
            <person name="Terry A."/>
            <person name="Salamov A."/>
            <person name="Shapiro H."/>
            <person name="Nishiyama T."/>
            <person name="Perroud P.-F."/>
            <person name="Lindquist E."/>
            <person name="Kamisugi Y."/>
            <person name="Tanahashi T."/>
            <person name="Sakakibara K."/>
            <person name="Fujita T."/>
            <person name="Oishi K."/>
            <person name="Shin-I T."/>
            <person name="Kuroki Y."/>
            <person name="Toyoda A."/>
            <person name="Suzuki Y."/>
            <person name="Hashimoto A."/>
            <person name="Yamaguchi K."/>
            <person name="Sugano A."/>
            <person name="Kohara Y."/>
            <person name="Fujiyama A."/>
            <person name="Anterola A."/>
            <person name="Aoki S."/>
            <person name="Ashton N."/>
            <person name="Barbazuk W.B."/>
            <person name="Barker E."/>
            <person name="Bennetzen J."/>
            <person name="Bezanilla M."/>
            <person name="Blankenship R."/>
            <person name="Cho S.H."/>
            <person name="Dutcher S."/>
            <person name="Estelle M."/>
            <person name="Fawcett J.A."/>
            <person name="Gundlach H."/>
            <person name="Hanada K."/>
            <person name="Heyl A."/>
            <person name="Hicks K.A."/>
            <person name="Hugh J."/>
            <person name="Lohr M."/>
            <person name="Mayer K."/>
            <person name="Melkozernov A."/>
            <person name="Murata T."/>
            <person name="Nelson D."/>
            <person name="Pils B."/>
            <person name="Prigge M."/>
            <person name="Reiss B."/>
            <person name="Renner T."/>
            <person name="Rombauts S."/>
            <person name="Rushton P."/>
            <person name="Sanderfoot A."/>
            <person name="Schween G."/>
            <person name="Shiu S.-H."/>
            <person name="Stueber K."/>
            <person name="Theodoulou F.L."/>
            <person name="Tu H."/>
            <person name="Van de Peer Y."/>
            <person name="Verrier P.J."/>
            <person name="Waters E."/>
            <person name="Wood A."/>
            <person name="Yang L."/>
            <person name="Cove D."/>
            <person name="Cuming A."/>
            <person name="Hasebe M."/>
            <person name="Lucas S."/>
            <person name="Mishler D.B."/>
            <person name="Reski R."/>
            <person name="Grigoriev I."/>
            <person name="Quatrano R.S."/>
            <person name="Boore J.L."/>
        </authorList>
    </citation>
    <scope>NUCLEOTIDE SEQUENCE [LARGE SCALE GENOMIC DNA]</scope>
    <source>
        <strain evidence="1 2">cv. Gransden 2004</strain>
    </source>
</reference>
<evidence type="ECO:0000313" key="2">
    <source>
        <dbReference type="Proteomes" id="UP000006727"/>
    </source>
</evidence>
<dbReference type="Proteomes" id="UP000006727">
    <property type="component" value="Chromosome 12"/>
</dbReference>